<proteinExistence type="predicted"/>
<keyword evidence="1" id="KW-0732">Signal</keyword>
<evidence type="ECO:0000313" key="2">
    <source>
        <dbReference type="EMBL" id="SKA73845.1"/>
    </source>
</evidence>
<feature type="signal peptide" evidence="1">
    <location>
        <begin position="1"/>
        <end position="29"/>
    </location>
</feature>
<evidence type="ECO:0008006" key="4">
    <source>
        <dbReference type="Google" id="ProtNLM"/>
    </source>
</evidence>
<dbReference type="EMBL" id="FUXZ01000040">
    <property type="protein sequence ID" value="SKA73845.1"/>
    <property type="molecule type" value="Genomic_DNA"/>
</dbReference>
<organism evidence="2 3">
    <name type="scientific">Eubacterium uniforme</name>
    <dbReference type="NCBI Taxonomy" id="39495"/>
    <lineage>
        <taxon>Bacteria</taxon>
        <taxon>Bacillati</taxon>
        <taxon>Bacillota</taxon>
        <taxon>Clostridia</taxon>
        <taxon>Eubacteriales</taxon>
        <taxon>Eubacteriaceae</taxon>
        <taxon>Eubacterium</taxon>
    </lineage>
</organism>
<dbReference type="RefSeq" id="WP_143405137.1">
    <property type="nucleotide sequence ID" value="NZ_FUXZ01000040.1"/>
</dbReference>
<protein>
    <recommendedName>
        <fullName evidence="4">TQXA domain-containing protein</fullName>
    </recommendedName>
</protein>
<name>A0A1T4WA70_9FIRM</name>
<accession>A0A1T4WA70</accession>
<evidence type="ECO:0000313" key="3">
    <source>
        <dbReference type="Proteomes" id="UP000190814"/>
    </source>
</evidence>
<feature type="non-terminal residue" evidence="2">
    <location>
        <position position="381"/>
    </location>
</feature>
<keyword evidence="3" id="KW-1185">Reference proteome</keyword>
<evidence type="ECO:0000256" key="1">
    <source>
        <dbReference type="SAM" id="SignalP"/>
    </source>
</evidence>
<gene>
    <name evidence="2" type="ORF">SAMN02745111_02471</name>
</gene>
<dbReference type="Proteomes" id="UP000190814">
    <property type="component" value="Unassembled WGS sequence"/>
</dbReference>
<dbReference type="AlphaFoldDB" id="A0A1T4WA70"/>
<reference evidence="2 3" key="1">
    <citation type="submission" date="2017-02" db="EMBL/GenBank/DDBJ databases">
        <authorList>
            <person name="Peterson S.W."/>
        </authorList>
    </citation>
    <scope>NUCLEOTIDE SEQUENCE [LARGE SCALE GENOMIC DNA]</scope>
    <source>
        <strain evidence="2 3">ATCC 35992</strain>
    </source>
</reference>
<sequence>MKKNKQRILSFLMAVLMTLVAVVPTNVDAATFAFGGYLGNCMGYEIYAYTVDGQIGFCMDYGYGLPTGSLNEDSTKSYSSDGSSDLSTGAKYAKLAYFWKNHSGYSDKDARMITQALLWGLRSGENVKSLCNSYNSTLYNTIFKKNGDIDATYTIYKGSSGQKMAVLDGKEIPTKDVDLRSYTKDINYRQKLTFKKTDNTGKTLKDKVFGIRLETKNLSAIKINKGVFVTPEDIEGTKATQPWYAIVSANGDEQNKVKIADNGNSSVNSLAISGKTTKFQMSTDNMEQFYQKSNGNTVVFVMTDGNGEVDLTFAYEYTSPTYYYGVVDGNVINSYSEWNSIKNNIISVAGEEMTVKKALDDKCDEKGITSGMVYFKERAMR</sequence>
<feature type="chain" id="PRO_5012097557" description="TQXA domain-containing protein" evidence="1">
    <location>
        <begin position="30"/>
        <end position="381"/>
    </location>
</feature>